<dbReference type="InterPro" id="IPR045243">
    <property type="entry name" value="Rna14-like"/>
</dbReference>
<dbReference type="OMA" id="PKRQYFK"/>
<keyword evidence="4" id="KW-0507">mRNA processing</keyword>
<dbReference type="PANTHER" id="PTHR19980">
    <property type="entry name" value="RNA CLEAVAGE STIMULATION FACTOR"/>
    <property type="match status" value="1"/>
</dbReference>
<keyword evidence="2 4" id="KW-0539">Nucleus</keyword>
<organism evidence="7 8">
    <name type="scientific">Scheffersomyces stipitis (strain ATCC 58785 / CBS 6054 / NBRC 10063 / NRRL Y-11545)</name>
    <name type="common">Yeast</name>
    <name type="synonym">Pichia stipitis</name>
    <dbReference type="NCBI Taxonomy" id="322104"/>
    <lineage>
        <taxon>Eukaryota</taxon>
        <taxon>Fungi</taxon>
        <taxon>Dikarya</taxon>
        <taxon>Ascomycota</taxon>
        <taxon>Saccharomycotina</taxon>
        <taxon>Pichiomycetes</taxon>
        <taxon>Debaryomycetaceae</taxon>
        <taxon>Scheffersomyces</taxon>
    </lineage>
</organism>
<protein>
    <recommendedName>
        <fullName evidence="3 4">mRNA 3'-end-processing protein RNA14</fullName>
    </recommendedName>
</protein>
<dbReference type="GO" id="GO:0003729">
    <property type="term" value="F:mRNA binding"/>
    <property type="evidence" value="ECO:0007669"/>
    <property type="project" value="TreeGrafter"/>
</dbReference>
<dbReference type="HOGENOM" id="CLU_007630_0_1_1"/>
<evidence type="ECO:0000313" key="7">
    <source>
        <dbReference type="EMBL" id="ABN66060.2"/>
    </source>
</evidence>
<keyword evidence="8" id="KW-1185">Reference proteome</keyword>
<dbReference type="STRING" id="322104.A3LTE6"/>
<evidence type="ECO:0000256" key="1">
    <source>
        <dbReference type="ARBA" id="ARBA00022737"/>
    </source>
</evidence>
<dbReference type="Proteomes" id="UP000002258">
    <property type="component" value="Chromosome 4"/>
</dbReference>
<dbReference type="OrthoDB" id="26282at2759"/>
<proteinExistence type="predicted"/>
<name>A3LTE6_PICST</name>
<evidence type="ECO:0000256" key="2">
    <source>
        <dbReference type="ARBA" id="ARBA00023242"/>
    </source>
</evidence>
<dbReference type="PANTHER" id="PTHR19980:SF0">
    <property type="entry name" value="CLEAVAGE STIMULATION FACTOR SUBUNIT 3"/>
    <property type="match status" value="1"/>
</dbReference>
<dbReference type="GO" id="GO:0005634">
    <property type="term" value="C:nucleus"/>
    <property type="evidence" value="ECO:0007669"/>
    <property type="project" value="UniProtKB-SubCell"/>
</dbReference>
<evidence type="ECO:0000313" key="8">
    <source>
        <dbReference type="Proteomes" id="UP000002258"/>
    </source>
</evidence>
<dbReference type="GeneID" id="4839032"/>
<feature type="domain" description="Suppressor of forked" evidence="6">
    <location>
        <begin position="15"/>
        <end position="626"/>
    </location>
</feature>
<dbReference type="GO" id="GO:0180010">
    <property type="term" value="P:co-transcriptional mRNA 3'-end processing, cleavage and polyadenylation pathway"/>
    <property type="evidence" value="ECO:0007669"/>
    <property type="project" value="UniProtKB-UniRule"/>
</dbReference>
<dbReference type="SMART" id="SM00386">
    <property type="entry name" value="HAT"/>
    <property type="match status" value="5"/>
</dbReference>
<evidence type="ECO:0000256" key="5">
    <source>
        <dbReference type="SAM" id="MobiDB-lite"/>
    </source>
</evidence>
<dbReference type="InterPro" id="IPR003107">
    <property type="entry name" value="HAT"/>
</dbReference>
<evidence type="ECO:0000259" key="6">
    <source>
        <dbReference type="Pfam" id="PF05843"/>
    </source>
</evidence>
<accession>A3LTE6</accession>
<evidence type="ECO:0000256" key="4">
    <source>
        <dbReference type="RuleBase" id="RU369035"/>
    </source>
</evidence>
<comment type="subcellular location">
    <subcellularLocation>
        <location evidence="4">Nucleus</location>
    </subcellularLocation>
    <subcellularLocation>
        <location evidence="4">Cytoplasm</location>
    </subcellularLocation>
    <text evidence="4">Nucleus and/or cytoplasm.</text>
</comment>
<feature type="region of interest" description="Disordered" evidence="5">
    <location>
        <begin position="377"/>
        <end position="402"/>
    </location>
</feature>
<dbReference type="InterPro" id="IPR008847">
    <property type="entry name" value="Suf"/>
</dbReference>
<dbReference type="Pfam" id="PF05843">
    <property type="entry name" value="Suf"/>
    <property type="match status" value="1"/>
</dbReference>
<keyword evidence="1" id="KW-0677">Repeat</keyword>
<dbReference type="FunCoup" id="A3LTE6">
    <property type="interactions" value="1220"/>
</dbReference>
<dbReference type="AlphaFoldDB" id="A3LTE6"/>
<dbReference type="KEGG" id="pic:PICST_31379"/>
<dbReference type="InterPro" id="IPR011990">
    <property type="entry name" value="TPR-like_helical_dom_sf"/>
</dbReference>
<dbReference type="eggNOG" id="KOG1914">
    <property type="taxonomic scope" value="Eukaryota"/>
</dbReference>
<sequence length="722" mass="83423">MFINDNNRKRLALDVVGQLEEDLEADPLNYAKWNRLIKHVVAKDKEEQVRAIYTKYLGIFKSDGEQWCKYINYELNRGEFQKVESLFHQCFLITDNVELCRLYVSYVRRVNDVITGGEKARGTVIQAFEFAINKVGIDINSTALWNDYLEFLKSWTPAASWEQQQKVDLIRKVYKKFLIVPTENLENSWSQYTKWENEVNPATAAKFISEKSAEFMLARSWNTEWQNITERKLMRDIYPFSATGEKEKIIRNQVGYWLNWVELEKKNILELKEDLLEKRIAFTYRQATFALPFVPELWFKASKFLLLSNEEANINRCVDLLSEGLSLNPRSLLLSFQLAELHEKDAGFEKSKDIYNNLAKWLTIDYTKTTEQLESLRSRFEIPSNGDDNDENDPESFNNDDDMQIDTKKVYQLTSEDKKHLATLSKKQTELAKSVTLVYVKWMTASKRAEGIKEARSVFKSAKKFASIGSELFVENALLEHYADNKKVALKIFDLGMKAYATDGDFLFSYLEYLIMINDVDNIRILIQTSDTNLTKDIVSLTEAVQLGSLNEYLKELKEDEIEVKRGYLRKLFKRYISYASKYVSLDVAQSFVNKYEQTFPDDDPIELFSDRYTQGDDNLIEKLDLGIDSSTSLPPSKKRKVNAKSDIEDNNRDLDDRDGIFSAPQPPVLEPEQPSSFVGPTITTLLAALPNASYFGQPSESVFNSEKLVKLFSNLPNIPVD</sequence>
<dbReference type="RefSeq" id="XP_001384089.2">
    <property type="nucleotide sequence ID" value="XM_001384052.1"/>
</dbReference>
<reference evidence="7 8" key="1">
    <citation type="journal article" date="2007" name="Nat. Biotechnol.">
        <title>Genome sequence of the lignocellulose-bioconverting and xylose-fermenting yeast Pichia stipitis.</title>
        <authorList>
            <person name="Jeffries T.W."/>
            <person name="Grigoriev I.V."/>
            <person name="Grimwood J."/>
            <person name="Laplaza J.M."/>
            <person name="Aerts A."/>
            <person name="Salamov A."/>
            <person name="Schmutz J."/>
            <person name="Lindquist E."/>
            <person name="Dehal P."/>
            <person name="Shapiro H."/>
            <person name="Jin Y.S."/>
            <person name="Passoth V."/>
            <person name="Richardson P.M."/>
        </authorList>
    </citation>
    <scope>NUCLEOTIDE SEQUENCE [LARGE SCALE GENOMIC DNA]</scope>
    <source>
        <strain evidence="8">ATCC 58785 / CBS 6054 / NBRC 10063 / NRRL Y-11545</strain>
    </source>
</reference>
<gene>
    <name evidence="7" type="ORF">PICST_31379</name>
</gene>
<feature type="compositionally biased region" description="Acidic residues" evidence="5">
    <location>
        <begin position="387"/>
        <end position="402"/>
    </location>
</feature>
<feature type="region of interest" description="Disordered" evidence="5">
    <location>
        <begin position="635"/>
        <end position="675"/>
    </location>
</feature>
<dbReference type="Gene3D" id="1.25.40.1040">
    <property type="match status" value="1"/>
</dbReference>
<feature type="compositionally biased region" description="Basic and acidic residues" evidence="5">
    <location>
        <begin position="644"/>
        <end position="660"/>
    </location>
</feature>
<evidence type="ECO:0000256" key="3">
    <source>
        <dbReference type="ARBA" id="ARBA00026188"/>
    </source>
</evidence>
<keyword evidence="4" id="KW-0963">Cytoplasm</keyword>
<dbReference type="SUPFAM" id="SSF48452">
    <property type="entry name" value="TPR-like"/>
    <property type="match status" value="2"/>
</dbReference>
<dbReference type="GO" id="GO:0005737">
    <property type="term" value="C:cytoplasm"/>
    <property type="evidence" value="ECO:0007669"/>
    <property type="project" value="UniProtKB-SubCell"/>
</dbReference>
<dbReference type="EMBL" id="CP000498">
    <property type="protein sequence ID" value="ABN66060.2"/>
    <property type="molecule type" value="Genomic_DNA"/>
</dbReference>
<dbReference type="InParanoid" id="A3LTE6"/>
<comment type="function">
    <text evidence="4">Component of the cleavage factor IA (CFIA) complex, which is involved in the endonucleolytic cleavage during polyadenylation-dependent pre-mRNA 3'-end formation.</text>
</comment>